<dbReference type="EMBL" id="LMWP01000028">
    <property type="protein sequence ID" value="KUN22533.1"/>
    <property type="molecule type" value="Genomic_DNA"/>
</dbReference>
<feature type="transmembrane region" description="Helical" evidence="1">
    <location>
        <begin position="21"/>
        <end position="42"/>
    </location>
</feature>
<keyword evidence="1" id="KW-0472">Membrane</keyword>
<protein>
    <submittedName>
        <fullName evidence="2">Uncharacterized protein</fullName>
    </submittedName>
</protein>
<gene>
    <name evidence="2" type="ORF">AQJ11_25825</name>
</gene>
<keyword evidence="3" id="KW-1185">Reference proteome</keyword>
<dbReference type="Proteomes" id="UP000053398">
    <property type="component" value="Unassembled WGS sequence"/>
</dbReference>
<proteinExistence type="predicted"/>
<evidence type="ECO:0000313" key="2">
    <source>
        <dbReference type="EMBL" id="KUN22533.1"/>
    </source>
</evidence>
<keyword evidence="1" id="KW-1133">Transmembrane helix</keyword>
<accession>A0A101Q394</accession>
<dbReference type="AlphaFoldDB" id="A0A101Q394"/>
<reference evidence="2 3" key="1">
    <citation type="submission" date="2015-10" db="EMBL/GenBank/DDBJ databases">
        <title>Draft genome sequence of Streptomyces corchorusii DSM 40340, type strain for the species Streptomyces corchorusii.</title>
        <authorList>
            <person name="Ruckert C."/>
            <person name="Winkler A."/>
            <person name="Kalinowski J."/>
            <person name="Kampfer P."/>
            <person name="Glaeser S."/>
        </authorList>
    </citation>
    <scope>NUCLEOTIDE SEQUENCE [LARGE SCALE GENOMIC DNA]</scope>
    <source>
        <strain evidence="2 3">DSM 40340</strain>
    </source>
</reference>
<keyword evidence="1" id="KW-0812">Transmembrane</keyword>
<organism evidence="2 3">
    <name type="scientific">Streptomyces corchorusii</name>
    <name type="common">Streptomyces chibaensis</name>
    <dbReference type="NCBI Taxonomy" id="1903"/>
    <lineage>
        <taxon>Bacteria</taxon>
        <taxon>Bacillati</taxon>
        <taxon>Actinomycetota</taxon>
        <taxon>Actinomycetes</taxon>
        <taxon>Kitasatosporales</taxon>
        <taxon>Streptomycetaceae</taxon>
        <taxon>Streptomyces</taxon>
    </lineage>
</organism>
<comment type="caution">
    <text evidence="2">The sequence shown here is derived from an EMBL/GenBank/DDBJ whole genome shotgun (WGS) entry which is preliminary data.</text>
</comment>
<evidence type="ECO:0000313" key="3">
    <source>
        <dbReference type="Proteomes" id="UP000053398"/>
    </source>
</evidence>
<sequence length="73" mass="7958">MVALMARATGRRLTLATPRAIRAALPTLLVVVTTVSPAWWLFATRRTLDGHPGDSGRCPASNVPPRWPDWLPA</sequence>
<evidence type="ECO:0000256" key="1">
    <source>
        <dbReference type="SAM" id="Phobius"/>
    </source>
</evidence>
<name>A0A101Q394_STRCK</name>